<dbReference type="Proteomes" id="UP001236014">
    <property type="component" value="Chromosome"/>
</dbReference>
<evidence type="ECO:0000313" key="2">
    <source>
        <dbReference type="EMBL" id="WIX83464.1"/>
    </source>
</evidence>
<protein>
    <submittedName>
        <fullName evidence="2">Uncharacterized protein</fullName>
    </submittedName>
</protein>
<dbReference type="KEGG" id="acab:QRX50_23255"/>
<accession>A0A9Y2IQ54</accession>
<organism evidence="2 3">
    <name type="scientific">Amycolatopsis carbonis</name>
    <dbReference type="NCBI Taxonomy" id="715471"/>
    <lineage>
        <taxon>Bacteria</taxon>
        <taxon>Bacillati</taxon>
        <taxon>Actinomycetota</taxon>
        <taxon>Actinomycetes</taxon>
        <taxon>Pseudonocardiales</taxon>
        <taxon>Pseudonocardiaceae</taxon>
        <taxon>Amycolatopsis</taxon>
    </lineage>
</organism>
<gene>
    <name evidence="2" type="ORF">QRX50_23255</name>
</gene>
<sequence length="231" mass="26282">MFIGSFTTEGERTLRRLRSQLPEPLRTFIAEYDAGLDESVARDHKCDFRLRVLQELAPKDPDALAVQFTRYDDLREDQREVVEAIGRRGYVVVRERKRSVVGHGLMKPTKAAKAVEDQIPFSFNTNLFTITWKKLGVRPQVGDSHPERTDEKYCLYDERHKDYGYTPAYVAKLIRDCGTESGFRALLGTAPRDKMTGEWVGQPPPSATPPWTRTRPSSPESPEGLSALRPD</sequence>
<proteinExistence type="predicted"/>
<evidence type="ECO:0000256" key="1">
    <source>
        <dbReference type="SAM" id="MobiDB-lite"/>
    </source>
</evidence>
<name>A0A9Y2IQ54_9PSEU</name>
<dbReference type="RefSeq" id="WP_285974014.1">
    <property type="nucleotide sequence ID" value="NZ_CP127294.1"/>
</dbReference>
<feature type="region of interest" description="Disordered" evidence="1">
    <location>
        <begin position="193"/>
        <end position="231"/>
    </location>
</feature>
<keyword evidence="3" id="KW-1185">Reference proteome</keyword>
<evidence type="ECO:0000313" key="3">
    <source>
        <dbReference type="Proteomes" id="UP001236014"/>
    </source>
</evidence>
<dbReference type="EMBL" id="CP127294">
    <property type="protein sequence ID" value="WIX83464.1"/>
    <property type="molecule type" value="Genomic_DNA"/>
</dbReference>
<reference evidence="2 3" key="1">
    <citation type="submission" date="2023-06" db="EMBL/GenBank/DDBJ databases">
        <authorList>
            <person name="Oyuntsetseg B."/>
            <person name="Kim S.B."/>
        </authorList>
    </citation>
    <scope>NUCLEOTIDE SEQUENCE [LARGE SCALE GENOMIC DNA]</scope>
    <source>
        <strain evidence="2 3">2-15</strain>
    </source>
</reference>
<dbReference type="AlphaFoldDB" id="A0A9Y2IQ54"/>
<feature type="compositionally biased region" description="Low complexity" evidence="1">
    <location>
        <begin position="209"/>
        <end position="223"/>
    </location>
</feature>